<accession>A0A2P4RAJ0</accession>
<sequence length="385" mass="42922">MTEDDAMADGDWDTYLFPEPELRACTDEELYTLIRENLPNATAETDGTDLLTDVAIDHAQDLIEQARDLLLARGAAISPQWRAALRFLRWPLSPAEVTANQARRLREIEEDRLRRAHAAKLGVDILQAIRTVMDGGRLPLSLSLEGVTVSIGWGLRTSDGERRSISPSGAEVVRMRDALAAAGCCHCQIHGASQDGIPFEEAPTPEWSLNFSVPTNRAGWDLLKQWWKEGRFSHAPHVWMYRPELGDPEFFWHWPLDACWPGSAPAWRRLYGHLGYVDLPWVRFHRRVHGNCWERDEVRVEWAAGELRYIECAEEADREAQRLITSGEILAYKISARAAMDAHAGAGAGAGPAPVVRSRLAELLARVCGMLGRSCSSGAADPTKN</sequence>
<dbReference type="EMBL" id="QGBI01000023">
    <property type="protein sequence ID" value="MBX3892265.1"/>
    <property type="molecule type" value="Genomic_DNA"/>
</dbReference>
<comment type="caution">
    <text evidence="2">The sequence shown here is derived from an EMBL/GenBank/DDBJ whole genome shotgun (WGS) entry which is preliminary data.</text>
</comment>
<dbReference type="RefSeq" id="WP_012435658.1">
    <property type="nucleotide sequence ID" value="NZ_CATWFT010000009.1"/>
</dbReference>
<dbReference type="Proteomes" id="UP001189303">
    <property type="component" value="Unassembled WGS sequence"/>
</dbReference>
<keyword evidence="3" id="KW-1185">Reference proteome</keyword>
<organism evidence="2 4">
    <name type="scientific">Ralstonia pickettii</name>
    <name type="common">Burkholderia pickettii</name>
    <dbReference type="NCBI Taxonomy" id="329"/>
    <lineage>
        <taxon>Bacteria</taxon>
        <taxon>Pseudomonadati</taxon>
        <taxon>Pseudomonadota</taxon>
        <taxon>Betaproteobacteria</taxon>
        <taxon>Burkholderiales</taxon>
        <taxon>Burkholderiaceae</taxon>
        <taxon>Ralstonia</taxon>
    </lineage>
</organism>
<evidence type="ECO:0000313" key="4">
    <source>
        <dbReference type="Proteomes" id="UP001199322"/>
    </source>
</evidence>
<protein>
    <submittedName>
        <fullName evidence="2">Uncharacterized protein</fullName>
    </submittedName>
</protein>
<evidence type="ECO:0000313" key="1">
    <source>
        <dbReference type="EMBL" id="CAJ0726673.1"/>
    </source>
</evidence>
<evidence type="ECO:0000313" key="2">
    <source>
        <dbReference type="EMBL" id="MBX3892265.1"/>
    </source>
</evidence>
<name>A0A2P4RAJ0_RALPI</name>
<gene>
    <name evidence="2" type="ORF">DEE74_20575</name>
    <name evidence="1" type="ORF">R38712_03128</name>
</gene>
<reference evidence="2" key="1">
    <citation type="submission" date="2018-06" db="EMBL/GenBank/DDBJ databases">
        <authorList>
            <person name="O'Rourke A."/>
        </authorList>
    </citation>
    <scope>NUCLEOTIDE SEQUENCE</scope>
    <source>
        <strain evidence="2">132550021-3</strain>
    </source>
</reference>
<reference evidence="1 3" key="2">
    <citation type="submission" date="2023-07" db="EMBL/GenBank/DDBJ databases">
        <authorList>
            <person name="Peeters C."/>
        </authorList>
    </citation>
    <scope>NUCLEOTIDE SEQUENCE [LARGE SCALE GENOMIC DNA]</scope>
    <source>
        <strain evidence="1 3">R-38712</strain>
    </source>
</reference>
<dbReference type="Proteomes" id="UP001199322">
    <property type="component" value="Unassembled WGS sequence"/>
</dbReference>
<dbReference type="AlphaFoldDB" id="A0A2P4RAJ0"/>
<proteinExistence type="predicted"/>
<dbReference type="EMBL" id="CATWFT010000009">
    <property type="protein sequence ID" value="CAJ0726673.1"/>
    <property type="molecule type" value="Genomic_DNA"/>
</dbReference>
<evidence type="ECO:0000313" key="3">
    <source>
        <dbReference type="Proteomes" id="UP001189303"/>
    </source>
</evidence>